<evidence type="ECO:0000313" key="11">
    <source>
        <dbReference type="Proteomes" id="UP001276659"/>
    </source>
</evidence>
<keyword evidence="5" id="KW-0238">DNA-binding</keyword>
<keyword evidence="7" id="KW-0539">Nucleus</keyword>
<dbReference type="PROSITE" id="PS00463">
    <property type="entry name" value="ZN2_CY6_FUNGAL_1"/>
    <property type="match status" value="1"/>
</dbReference>
<dbReference type="GO" id="GO:0005634">
    <property type="term" value="C:nucleus"/>
    <property type="evidence" value="ECO:0007669"/>
    <property type="project" value="UniProtKB-SubCell"/>
</dbReference>
<keyword evidence="8" id="KW-0175">Coiled coil</keyword>
<comment type="subcellular location">
    <subcellularLocation>
        <location evidence="1">Nucleus</location>
    </subcellularLocation>
</comment>
<dbReference type="AlphaFoldDB" id="A0AAE0DGL8"/>
<feature type="coiled-coil region" evidence="8">
    <location>
        <begin position="59"/>
        <end position="93"/>
    </location>
</feature>
<feature type="domain" description="Zn(2)-C6 fungal-type" evidence="9">
    <location>
        <begin position="20"/>
        <end position="52"/>
    </location>
</feature>
<evidence type="ECO:0000256" key="1">
    <source>
        <dbReference type="ARBA" id="ARBA00004123"/>
    </source>
</evidence>
<dbReference type="SMART" id="SM00906">
    <property type="entry name" value="Fungal_trans"/>
    <property type="match status" value="1"/>
</dbReference>
<dbReference type="SMART" id="SM00066">
    <property type="entry name" value="GAL4"/>
    <property type="match status" value="1"/>
</dbReference>
<dbReference type="PANTHER" id="PTHR47782:SF2">
    <property type="entry name" value="TRANSCRIPTION FACTOR, PUTATIVE (AFU_ORTHOLOGUE AFUA_4G12570)-RELATED"/>
    <property type="match status" value="1"/>
</dbReference>
<protein>
    <recommendedName>
        <fullName evidence="9">Zn(2)-C6 fungal-type domain-containing protein</fullName>
    </recommendedName>
</protein>
<dbReference type="Proteomes" id="UP001276659">
    <property type="component" value="Unassembled WGS sequence"/>
</dbReference>
<dbReference type="CDD" id="cd00067">
    <property type="entry name" value="GAL4"/>
    <property type="match status" value="1"/>
</dbReference>
<dbReference type="Gene3D" id="4.10.240.10">
    <property type="entry name" value="Zn(2)-C6 fungal-type DNA-binding domain"/>
    <property type="match status" value="1"/>
</dbReference>
<dbReference type="GO" id="GO:0008270">
    <property type="term" value="F:zinc ion binding"/>
    <property type="evidence" value="ECO:0007669"/>
    <property type="project" value="InterPro"/>
</dbReference>
<dbReference type="GO" id="GO:0045944">
    <property type="term" value="P:positive regulation of transcription by RNA polymerase II"/>
    <property type="evidence" value="ECO:0007669"/>
    <property type="project" value="TreeGrafter"/>
</dbReference>
<evidence type="ECO:0000256" key="3">
    <source>
        <dbReference type="ARBA" id="ARBA00022833"/>
    </source>
</evidence>
<dbReference type="PROSITE" id="PS50048">
    <property type="entry name" value="ZN2_CY6_FUNGAL_2"/>
    <property type="match status" value="1"/>
</dbReference>
<keyword evidence="6" id="KW-0804">Transcription</keyword>
<dbReference type="Pfam" id="PF00172">
    <property type="entry name" value="Zn_clus"/>
    <property type="match status" value="1"/>
</dbReference>
<dbReference type="GO" id="GO:0006351">
    <property type="term" value="P:DNA-templated transcription"/>
    <property type="evidence" value="ECO:0007669"/>
    <property type="project" value="InterPro"/>
</dbReference>
<dbReference type="InterPro" id="IPR001138">
    <property type="entry name" value="Zn2Cys6_DnaBD"/>
</dbReference>
<organism evidence="10 11">
    <name type="scientific">Lepraria neglecta</name>
    <dbReference type="NCBI Taxonomy" id="209136"/>
    <lineage>
        <taxon>Eukaryota</taxon>
        <taxon>Fungi</taxon>
        <taxon>Dikarya</taxon>
        <taxon>Ascomycota</taxon>
        <taxon>Pezizomycotina</taxon>
        <taxon>Lecanoromycetes</taxon>
        <taxon>OSLEUM clade</taxon>
        <taxon>Lecanoromycetidae</taxon>
        <taxon>Lecanorales</taxon>
        <taxon>Lecanorineae</taxon>
        <taxon>Stereocaulaceae</taxon>
        <taxon>Lepraria</taxon>
    </lineage>
</organism>
<evidence type="ECO:0000256" key="6">
    <source>
        <dbReference type="ARBA" id="ARBA00023163"/>
    </source>
</evidence>
<accession>A0AAE0DGL8</accession>
<name>A0AAE0DGL8_9LECA</name>
<dbReference type="PANTHER" id="PTHR47782">
    <property type="entry name" value="ZN(II)2CYS6 TRANSCRIPTION FACTOR (EUROFUNG)-RELATED"/>
    <property type="match status" value="1"/>
</dbReference>
<evidence type="ECO:0000259" key="9">
    <source>
        <dbReference type="PROSITE" id="PS50048"/>
    </source>
</evidence>
<dbReference type="SUPFAM" id="SSF57701">
    <property type="entry name" value="Zn2/Cys6 DNA-binding domain"/>
    <property type="match status" value="1"/>
</dbReference>
<dbReference type="CDD" id="cd12148">
    <property type="entry name" value="fungal_TF_MHR"/>
    <property type="match status" value="1"/>
</dbReference>
<evidence type="ECO:0000256" key="5">
    <source>
        <dbReference type="ARBA" id="ARBA00023125"/>
    </source>
</evidence>
<sequence>MAKLNKFETPLLRVSRPVSACQRCRSAKVKCDGKLPACTACEKAGRDAECSSANDGVAKGKERNYVASLETRVEKLEKQISQAKARKAAASNLLDVVSAQTFLSPEIPLQAGNTRAQRKEASNIDDLVSDFGFLSVNATARDFHGFTKEMSYARLVLSTSSLEEMPRLTNNVLPQRHAIAPLIEHYLGNVHVLYPFLTETKIYGSIDAVYQGYADPMDHWTTRLVLAIAYSSLSRRRGDTQYQDAVRHAGSALGHIEAVIHPGSVVGIQAMVLLVLYSMLDPHHFNSWYLIGLASRAMVDIGLHQDPPPELQLKESELDLRRRIYLCVYVLDRSISMVYRRGFSFTDDSANMTPPKLREGSTTTNQLFFYGLESAVQLGRLRRIQSHAYQTLFQSGRPALEDTWSFMATSLQDMHGWWAEMPDQIDKSMKRLLHCDVLFSSILILSPSGLDGKLNEYGKFLIFDYAFEYAETMSSISQDQEKVAFYTSHDLLRTSFVAERFLSLLLQDSNLIFSGIVPNLPRDSDPWSAPPGIYSCGVGEKVNRASRCLNLLERILEWLGPRFGLSSPLNEFKVNSRLVRQLLEAVYPNWDGSLNVSLDYAFPRAPMFGPTN</sequence>
<dbReference type="InterPro" id="IPR007219">
    <property type="entry name" value="XnlR_reg_dom"/>
</dbReference>
<dbReference type="EMBL" id="JASNWA010000010">
    <property type="protein sequence ID" value="KAK3168804.1"/>
    <property type="molecule type" value="Genomic_DNA"/>
</dbReference>
<dbReference type="InterPro" id="IPR036864">
    <property type="entry name" value="Zn2-C6_fun-type_DNA-bd_sf"/>
</dbReference>
<proteinExistence type="predicted"/>
<evidence type="ECO:0000256" key="4">
    <source>
        <dbReference type="ARBA" id="ARBA00023015"/>
    </source>
</evidence>
<keyword evidence="4" id="KW-0805">Transcription regulation</keyword>
<evidence type="ECO:0000256" key="8">
    <source>
        <dbReference type="SAM" id="Coils"/>
    </source>
</evidence>
<reference evidence="10" key="1">
    <citation type="submission" date="2022-11" db="EMBL/GenBank/DDBJ databases">
        <title>Chromosomal genome sequence assembly and mating type (MAT) locus characterization of the leprose asexual lichenized fungus Lepraria neglecta (Nyl.) Erichsen.</title>
        <authorList>
            <person name="Allen J.L."/>
            <person name="Pfeffer B."/>
        </authorList>
    </citation>
    <scope>NUCLEOTIDE SEQUENCE</scope>
    <source>
        <strain evidence="10">Allen 5258</strain>
    </source>
</reference>
<comment type="caution">
    <text evidence="10">The sequence shown here is derived from an EMBL/GenBank/DDBJ whole genome shotgun (WGS) entry which is preliminary data.</text>
</comment>
<keyword evidence="11" id="KW-1185">Reference proteome</keyword>
<dbReference type="GO" id="GO:0000981">
    <property type="term" value="F:DNA-binding transcription factor activity, RNA polymerase II-specific"/>
    <property type="evidence" value="ECO:0007669"/>
    <property type="project" value="InterPro"/>
</dbReference>
<evidence type="ECO:0000256" key="7">
    <source>
        <dbReference type="ARBA" id="ARBA00023242"/>
    </source>
</evidence>
<keyword evidence="3" id="KW-0862">Zinc</keyword>
<dbReference type="Pfam" id="PF04082">
    <property type="entry name" value="Fungal_trans"/>
    <property type="match status" value="1"/>
</dbReference>
<evidence type="ECO:0000313" key="10">
    <source>
        <dbReference type="EMBL" id="KAK3168804.1"/>
    </source>
</evidence>
<dbReference type="GO" id="GO:0043565">
    <property type="term" value="F:sequence-specific DNA binding"/>
    <property type="evidence" value="ECO:0007669"/>
    <property type="project" value="TreeGrafter"/>
</dbReference>
<keyword evidence="2" id="KW-0479">Metal-binding</keyword>
<dbReference type="InterPro" id="IPR052202">
    <property type="entry name" value="Yeast_MetPath_Reg"/>
</dbReference>
<evidence type="ECO:0000256" key="2">
    <source>
        <dbReference type="ARBA" id="ARBA00022723"/>
    </source>
</evidence>
<gene>
    <name evidence="10" type="ORF">OEA41_005252</name>
</gene>